<evidence type="ECO:0000313" key="8">
    <source>
        <dbReference type="Proteomes" id="UP001140206"/>
    </source>
</evidence>
<reference evidence="7" key="1">
    <citation type="submission" date="2022-08" db="EMBL/GenBank/DDBJ databases">
        <authorList>
            <person name="Marques A."/>
        </authorList>
    </citation>
    <scope>NUCLEOTIDE SEQUENCE</scope>
    <source>
        <strain evidence="7">RhyPub2mFocal</strain>
        <tissue evidence="7">Leaves</tissue>
    </source>
</reference>
<organism evidence="7 8">
    <name type="scientific">Rhynchospora pubera</name>
    <dbReference type="NCBI Taxonomy" id="906938"/>
    <lineage>
        <taxon>Eukaryota</taxon>
        <taxon>Viridiplantae</taxon>
        <taxon>Streptophyta</taxon>
        <taxon>Embryophyta</taxon>
        <taxon>Tracheophyta</taxon>
        <taxon>Spermatophyta</taxon>
        <taxon>Magnoliopsida</taxon>
        <taxon>Liliopsida</taxon>
        <taxon>Poales</taxon>
        <taxon>Cyperaceae</taxon>
        <taxon>Cyperoideae</taxon>
        <taxon>Rhynchosporeae</taxon>
        <taxon>Rhynchospora</taxon>
    </lineage>
</organism>
<feature type="compositionally biased region" description="Polar residues" evidence="5">
    <location>
        <begin position="51"/>
        <end position="65"/>
    </location>
</feature>
<feature type="repeat" description="Pumilio" evidence="4">
    <location>
        <begin position="346"/>
        <end position="381"/>
    </location>
</feature>
<dbReference type="InterPro" id="IPR011989">
    <property type="entry name" value="ARM-like"/>
</dbReference>
<feature type="repeat" description="Pumilio" evidence="4">
    <location>
        <begin position="310"/>
        <end position="345"/>
    </location>
</feature>
<comment type="caution">
    <text evidence="7">The sequence shown here is derived from an EMBL/GenBank/DDBJ whole genome shotgun (WGS) entry which is preliminary data.</text>
</comment>
<keyword evidence="1" id="KW-0677">Repeat</keyword>
<dbReference type="SUPFAM" id="SSF48371">
    <property type="entry name" value="ARM repeat"/>
    <property type="match status" value="1"/>
</dbReference>
<feature type="repeat" description="Pumilio" evidence="4">
    <location>
        <begin position="382"/>
        <end position="417"/>
    </location>
</feature>
<dbReference type="Gene3D" id="1.25.10.10">
    <property type="entry name" value="Leucine-rich Repeat Variant"/>
    <property type="match status" value="1"/>
</dbReference>
<dbReference type="InterPro" id="IPR033133">
    <property type="entry name" value="PUM-HD"/>
</dbReference>
<dbReference type="EMBL" id="JAMFTS010000002">
    <property type="protein sequence ID" value="KAJ4790670.1"/>
    <property type="molecule type" value="Genomic_DNA"/>
</dbReference>
<dbReference type="GO" id="GO:0003729">
    <property type="term" value="F:mRNA binding"/>
    <property type="evidence" value="ECO:0007669"/>
    <property type="project" value="TreeGrafter"/>
</dbReference>
<dbReference type="InterPro" id="IPR016024">
    <property type="entry name" value="ARM-type_fold"/>
</dbReference>
<dbReference type="PROSITE" id="PS50303">
    <property type="entry name" value="PUM_HD"/>
    <property type="match status" value="1"/>
</dbReference>
<feature type="repeat" description="Pumilio" evidence="4">
    <location>
        <begin position="418"/>
        <end position="454"/>
    </location>
</feature>
<proteinExistence type="predicted"/>
<evidence type="ECO:0000256" key="3">
    <source>
        <dbReference type="ARBA" id="ARBA00058490"/>
    </source>
</evidence>
<evidence type="ECO:0000256" key="2">
    <source>
        <dbReference type="ARBA" id="ARBA00022845"/>
    </source>
</evidence>
<evidence type="ECO:0000256" key="4">
    <source>
        <dbReference type="PROSITE-ProRule" id="PRU00317"/>
    </source>
</evidence>
<feature type="compositionally biased region" description="Low complexity" evidence="5">
    <location>
        <begin position="31"/>
        <end position="50"/>
    </location>
</feature>
<feature type="region of interest" description="Disordered" evidence="5">
    <location>
        <begin position="31"/>
        <end position="78"/>
    </location>
</feature>
<gene>
    <name evidence="7" type="ORF">LUZ62_041916</name>
</gene>
<protein>
    <submittedName>
        <fullName evidence="7">Pumilio 12</fullName>
    </submittedName>
</protein>
<accession>A0AAV8FAN5</accession>
<dbReference type="FunFam" id="1.25.10.10:FF:000237">
    <property type="entry name" value="Pumilio homolog 9"/>
    <property type="match status" value="1"/>
</dbReference>
<dbReference type="PANTHER" id="PTHR12537:SF13">
    <property type="entry name" value="PUMILIO HOMOLOGY DOMAIN FAMILY MEMBER 4"/>
    <property type="match status" value="1"/>
</dbReference>
<evidence type="ECO:0000256" key="5">
    <source>
        <dbReference type="SAM" id="MobiDB-lite"/>
    </source>
</evidence>
<dbReference type="SMART" id="SM00025">
    <property type="entry name" value="Pumilio"/>
    <property type="match status" value="8"/>
</dbReference>
<name>A0AAV8FAN5_9POAL</name>
<feature type="compositionally biased region" description="Basic and acidic residues" evidence="5">
    <location>
        <begin position="67"/>
        <end position="78"/>
    </location>
</feature>
<dbReference type="InterPro" id="IPR001313">
    <property type="entry name" value="Pumilio_RNA-bd_rpt"/>
</dbReference>
<evidence type="ECO:0000259" key="6">
    <source>
        <dbReference type="PROSITE" id="PS50303"/>
    </source>
</evidence>
<keyword evidence="8" id="KW-1185">Reference proteome</keyword>
<comment type="function">
    <text evidence="3">Sequence-specific RNA-binding protein that regulates translation and mRNA stability by binding the 3'-UTR of target mRNAs.</text>
</comment>
<dbReference type="InterPro" id="IPR033712">
    <property type="entry name" value="Pumilio_RNA-bd"/>
</dbReference>
<dbReference type="CDD" id="cd07920">
    <property type="entry name" value="Pumilio"/>
    <property type="match status" value="1"/>
</dbReference>
<feature type="repeat" description="Pumilio" evidence="4">
    <location>
        <begin position="234"/>
        <end position="269"/>
    </location>
</feature>
<sequence length="517" mass="58802">MEWDRKEEMEMEMLLQEISCGHCHWNDETSVSDGSTLSSGSISPSGNDTSVTTVNSPDSSQQFLSSDDMRVSNEPEPNFERRPFEYSVCEAENGGNLKKLEFINEYGMHEYSAFPLEVNLTEPWVDAPVLDHASFNPYCNANPFAYFSRENNDIPVSVSNYWRHTEAVEGDSMDMRNYCLNSANLHCFKSKKLNESFVGVKGYVYLLAKDPNGCRFLQTKLEEGKEYIDLIYNGVLSHIIELSVHPFGNYLMQKIIQLCDGEQKRQIVAFLTQDPSILVRISLNIHGTRTVQKLVKTIKMKEEISLVVSALQFGFLKIAKDLNGNHVIQQCLQFFDEEDNKAIFDTSIAHCVETSTNRHGCCVIQKCIAYSTDEHREKLIDAICTHGLDLSQDAFGNYVVQYLLELKHSSALTKLAYQFEGSYVLLSMQKFSSNVIEKCLKVFTESEKAKIVFELLSVPQFEHMLQHPYSNYVIQAALKNSKGPLHKALVTAIKPHAANLHMNTYGKRIFRKALLRK</sequence>
<dbReference type="Pfam" id="PF00806">
    <property type="entry name" value="PUF"/>
    <property type="match status" value="1"/>
</dbReference>
<evidence type="ECO:0000313" key="7">
    <source>
        <dbReference type="EMBL" id="KAJ4790670.1"/>
    </source>
</evidence>
<dbReference type="PANTHER" id="PTHR12537">
    <property type="entry name" value="RNA BINDING PROTEIN PUMILIO-RELATED"/>
    <property type="match status" value="1"/>
</dbReference>
<dbReference type="Proteomes" id="UP001140206">
    <property type="component" value="Chromosome 2"/>
</dbReference>
<keyword evidence="2" id="KW-0810">Translation regulation</keyword>
<dbReference type="PROSITE" id="PS50302">
    <property type="entry name" value="PUM"/>
    <property type="match status" value="5"/>
</dbReference>
<feature type="domain" description="PUM-HD" evidence="6">
    <location>
        <begin position="174"/>
        <end position="517"/>
    </location>
</feature>
<dbReference type="GO" id="GO:0006417">
    <property type="term" value="P:regulation of translation"/>
    <property type="evidence" value="ECO:0007669"/>
    <property type="project" value="UniProtKB-KW"/>
</dbReference>
<evidence type="ECO:0000256" key="1">
    <source>
        <dbReference type="ARBA" id="ARBA00022737"/>
    </source>
</evidence>
<dbReference type="AlphaFoldDB" id="A0AAV8FAN5"/>
<dbReference type="Pfam" id="PF22493">
    <property type="entry name" value="PUF_NOP9"/>
    <property type="match status" value="1"/>
</dbReference>
<dbReference type="GO" id="GO:0005737">
    <property type="term" value="C:cytoplasm"/>
    <property type="evidence" value="ECO:0007669"/>
    <property type="project" value="TreeGrafter"/>
</dbReference>